<evidence type="ECO:0000256" key="9">
    <source>
        <dbReference type="ARBA" id="ARBA00023136"/>
    </source>
</evidence>
<dbReference type="EMBL" id="VCJR02000001">
    <property type="protein sequence ID" value="NHK27777.1"/>
    <property type="molecule type" value="Genomic_DNA"/>
</dbReference>
<evidence type="ECO:0000256" key="4">
    <source>
        <dbReference type="ARBA" id="ARBA00022496"/>
    </source>
</evidence>
<name>A0A8J3A735_9PROT</name>
<keyword evidence="2 11" id="KW-0813">Transport</keyword>
<keyword evidence="3 11" id="KW-1134">Transmembrane beta strand</keyword>
<dbReference type="InterPro" id="IPR037066">
    <property type="entry name" value="Plug_dom_sf"/>
</dbReference>
<evidence type="ECO:0000313" key="17">
    <source>
        <dbReference type="EMBL" id="NHK27777.1"/>
    </source>
</evidence>
<evidence type="ECO:0000256" key="3">
    <source>
        <dbReference type="ARBA" id="ARBA00022452"/>
    </source>
</evidence>
<evidence type="ECO:0000256" key="12">
    <source>
        <dbReference type="RuleBase" id="RU003357"/>
    </source>
</evidence>
<dbReference type="InterPro" id="IPR039426">
    <property type="entry name" value="TonB-dep_rcpt-like"/>
</dbReference>
<feature type="chain" id="PRO_5035184187" evidence="13">
    <location>
        <begin position="22"/>
        <end position="689"/>
    </location>
</feature>
<dbReference type="PANTHER" id="PTHR32552">
    <property type="entry name" value="FERRICHROME IRON RECEPTOR-RELATED"/>
    <property type="match status" value="1"/>
</dbReference>
<keyword evidence="5 11" id="KW-0812">Transmembrane</keyword>
<proteinExistence type="inferred from homology"/>
<evidence type="ECO:0000256" key="11">
    <source>
        <dbReference type="PROSITE-ProRule" id="PRU01360"/>
    </source>
</evidence>
<keyword evidence="16" id="KW-0675">Receptor</keyword>
<dbReference type="GO" id="GO:0006826">
    <property type="term" value="P:iron ion transport"/>
    <property type="evidence" value="ECO:0007669"/>
    <property type="project" value="UniProtKB-KW"/>
</dbReference>
<comment type="caution">
    <text evidence="16">The sequence shown here is derived from an EMBL/GenBank/DDBJ whole genome shotgun (WGS) entry which is preliminary data.</text>
</comment>
<dbReference type="Gene3D" id="2.40.170.20">
    <property type="entry name" value="TonB-dependent receptor, beta-barrel domain"/>
    <property type="match status" value="1"/>
</dbReference>
<evidence type="ECO:0000256" key="2">
    <source>
        <dbReference type="ARBA" id="ARBA00022448"/>
    </source>
</evidence>
<keyword evidence="13" id="KW-0732">Signal</keyword>
<evidence type="ECO:0000256" key="10">
    <source>
        <dbReference type="ARBA" id="ARBA00023237"/>
    </source>
</evidence>
<dbReference type="Pfam" id="PF07715">
    <property type="entry name" value="Plug"/>
    <property type="match status" value="1"/>
</dbReference>
<evidence type="ECO:0000256" key="8">
    <source>
        <dbReference type="ARBA" id="ARBA00023077"/>
    </source>
</evidence>
<dbReference type="InterPro" id="IPR012910">
    <property type="entry name" value="Plug_dom"/>
</dbReference>
<dbReference type="Pfam" id="PF00593">
    <property type="entry name" value="TonB_dep_Rec_b-barrel"/>
    <property type="match status" value="1"/>
</dbReference>
<sequence>MKPLFLSASLTTLFLAMPAFAQGTTQETQEKTEPHRDEIFVWGRDIDLIGEAGAASEGVVGYDDFSTRPLSRPGELVEVIPGMIATQHSGTGKANQYFLRGFNLDHGTDFSASVDGVPVNMRTHGHGQGYLDLNFIIPEIIERVEYSKGPYFADKGDFSAAGSAAFSTYDVLPQNFAELQLGEFGFVRGVGGASYDLGGKDLTLAAEIETYEGPWVKDENLEKINLLAKLGWGSPSAAYEITLMGYDASWDSTDQIPSRAVESGMIDQLGFLEPDAGGSTSRYGITGAAEWAHDGNRTTNANLYALSYDLELFSNFTYFLDDPVNGDEFEQLDERTVYGGSIEHAIPTRLGDMPVTVRLGAQTRYDDIGDVGLFRTAMRERLSTVRRDSVEEMSAALYGEAEIQLTPRLRAIGGLRGDYYDVSVDARSEPQNSGDADDSLFSPSIALAWRATDVLELYANYGEGFHSNDARGATISVDPNDGMAVDPVQLLVPAQGSEIGARFENGPIKATLVFFQLDLDSELVFVGDAGTTEPNGATERTGVEATLFWEATDWLVFDASAAYTDASYRDEPGDADEIPGAVESVIGGGAVATWGDLTASLRVRHFGEAPLTEDGSVTSDATTLVNLGTSYDFGRVSVGLDILNLFDSEDNDITYFYESQLAGEASPVADIHYHPVEPRQARLVLKTSF</sequence>
<evidence type="ECO:0000313" key="19">
    <source>
        <dbReference type="Proteomes" id="UP000818603"/>
    </source>
</evidence>
<comment type="similarity">
    <text evidence="11 12">Belongs to the TonB-dependent receptor family.</text>
</comment>
<keyword evidence="9 11" id="KW-0472">Membrane</keyword>
<evidence type="ECO:0000256" key="13">
    <source>
        <dbReference type="SAM" id="SignalP"/>
    </source>
</evidence>
<evidence type="ECO:0000256" key="1">
    <source>
        <dbReference type="ARBA" id="ARBA00004571"/>
    </source>
</evidence>
<dbReference type="PROSITE" id="PS52016">
    <property type="entry name" value="TONB_DEPENDENT_REC_3"/>
    <property type="match status" value="1"/>
</dbReference>
<keyword evidence="8 12" id="KW-0798">TonB box</keyword>
<gene>
    <name evidence="16" type="primary">nicT</name>
    <name evidence="17" type="ORF">FF098_007680</name>
    <name evidence="16" type="ORF">GCM10011355_15440</name>
</gene>
<dbReference type="Gene3D" id="2.170.130.10">
    <property type="entry name" value="TonB-dependent receptor, plug domain"/>
    <property type="match status" value="1"/>
</dbReference>
<evidence type="ECO:0000259" key="14">
    <source>
        <dbReference type="Pfam" id="PF00593"/>
    </source>
</evidence>
<accession>A0A8J3A735</accession>
<evidence type="ECO:0000256" key="6">
    <source>
        <dbReference type="ARBA" id="ARBA00023004"/>
    </source>
</evidence>
<keyword evidence="7" id="KW-0406">Ion transport</keyword>
<organism evidence="16 18">
    <name type="scientific">Aquisalinus luteolus</name>
    <dbReference type="NCBI Taxonomy" id="1566827"/>
    <lineage>
        <taxon>Bacteria</taxon>
        <taxon>Pseudomonadati</taxon>
        <taxon>Pseudomonadota</taxon>
        <taxon>Alphaproteobacteria</taxon>
        <taxon>Parvularculales</taxon>
        <taxon>Parvularculaceae</taxon>
        <taxon>Aquisalinus</taxon>
    </lineage>
</organism>
<dbReference type="AlphaFoldDB" id="A0A8J3A735"/>
<reference evidence="16" key="3">
    <citation type="submission" date="2020-09" db="EMBL/GenBank/DDBJ databases">
        <authorList>
            <person name="Sun Q."/>
            <person name="Zhou Y."/>
        </authorList>
    </citation>
    <scope>NUCLEOTIDE SEQUENCE</scope>
    <source>
        <strain evidence="16">CGMCC 1.14984</strain>
    </source>
</reference>
<protein>
    <submittedName>
        <fullName evidence="16">TonB-dependent receptor</fullName>
    </submittedName>
</protein>
<feature type="signal peptide" evidence="13">
    <location>
        <begin position="1"/>
        <end position="21"/>
    </location>
</feature>
<evidence type="ECO:0000313" key="16">
    <source>
        <dbReference type="EMBL" id="GGH96468.1"/>
    </source>
</evidence>
<feature type="domain" description="TonB-dependent receptor plug" evidence="15">
    <location>
        <begin position="56"/>
        <end position="162"/>
    </location>
</feature>
<dbReference type="Proteomes" id="UP000621856">
    <property type="component" value="Unassembled WGS sequence"/>
</dbReference>
<dbReference type="RefSeq" id="WP_155138995.1">
    <property type="nucleotide sequence ID" value="NZ_BMGZ01000001.1"/>
</dbReference>
<feature type="domain" description="TonB-dependent receptor-like beta-barrel" evidence="14">
    <location>
        <begin position="267"/>
        <end position="645"/>
    </location>
</feature>
<dbReference type="PANTHER" id="PTHR32552:SF81">
    <property type="entry name" value="TONB-DEPENDENT OUTER MEMBRANE RECEPTOR"/>
    <property type="match status" value="1"/>
</dbReference>
<comment type="subcellular location">
    <subcellularLocation>
        <location evidence="1 11">Cell outer membrane</location>
        <topology evidence="1 11">Multi-pass membrane protein</topology>
    </subcellularLocation>
</comment>
<evidence type="ECO:0000313" key="18">
    <source>
        <dbReference type="Proteomes" id="UP000621856"/>
    </source>
</evidence>
<dbReference type="GO" id="GO:0009279">
    <property type="term" value="C:cell outer membrane"/>
    <property type="evidence" value="ECO:0007669"/>
    <property type="project" value="UniProtKB-SubCell"/>
</dbReference>
<keyword evidence="4" id="KW-0410">Iron transport</keyword>
<dbReference type="InterPro" id="IPR000531">
    <property type="entry name" value="Beta-barrel_TonB"/>
</dbReference>
<evidence type="ECO:0000256" key="7">
    <source>
        <dbReference type="ARBA" id="ARBA00023065"/>
    </source>
</evidence>
<dbReference type="Proteomes" id="UP000818603">
    <property type="component" value="Unassembled WGS sequence"/>
</dbReference>
<reference evidence="16" key="1">
    <citation type="journal article" date="2014" name="Int. J. Syst. Evol. Microbiol.">
        <title>Complete genome sequence of Corynebacterium casei LMG S-19264T (=DSM 44701T), isolated from a smear-ripened cheese.</title>
        <authorList>
            <consortium name="US DOE Joint Genome Institute (JGI-PGF)"/>
            <person name="Walter F."/>
            <person name="Albersmeier A."/>
            <person name="Kalinowski J."/>
            <person name="Ruckert C."/>
        </authorList>
    </citation>
    <scope>NUCLEOTIDE SEQUENCE</scope>
    <source>
        <strain evidence="16">CGMCC 1.14984</strain>
    </source>
</reference>
<reference evidence="17 19" key="2">
    <citation type="submission" date="2020-02" db="EMBL/GenBank/DDBJ databases">
        <title>Genome sequence of Parvularcula flava strain NH6-79.</title>
        <authorList>
            <person name="Abdul Karim M.H."/>
            <person name="Lam M.Q."/>
            <person name="Chen S.J."/>
            <person name="Yahya A."/>
            <person name="Shahir S."/>
            <person name="Shamsir M.S."/>
            <person name="Chong C.S."/>
        </authorList>
    </citation>
    <scope>NUCLEOTIDE SEQUENCE [LARGE SCALE GENOMIC DNA]</scope>
    <source>
        <strain evidence="17 19">NH6-79</strain>
    </source>
</reference>
<dbReference type="InterPro" id="IPR036942">
    <property type="entry name" value="Beta-barrel_TonB_sf"/>
</dbReference>
<evidence type="ECO:0000259" key="15">
    <source>
        <dbReference type="Pfam" id="PF07715"/>
    </source>
</evidence>
<dbReference type="SUPFAM" id="SSF56935">
    <property type="entry name" value="Porins"/>
    <property type="match status" value="1"/>
</dbReference>
<keyword evidence="19" id="KW-1185">Reference proteome</keyword>
<dbReference type="EMBL" id="BMGZ01000001">
    <property type="protein sequence ID" value="GGH96468.1"/>
    <property type="molecule type" value="Genomic_DNA"/>
</dbReference>
<evidence type="ECO:0000256" key="5">
    <source>
        <dbReference type="ARBA" id="ARBA00022692"/>
    </source>
</evidence>
<keyword evidence="6" id="KW-0408">Iron</keyword>
<keyword evidence="10 11" id="KW-0998">Cell outer membrane</keyword>